<dbReference type="AlphaFoldDB" id="A0A498RB19"/>
<gene>
    <name evidence="3" type="ORF">LUCI_3332</name>
</gene>
<dbReference type="Pfam" id="PF03961">
    <property type="entry name" value="FapA"/>
    <property type="match status" value="1"/>
</dbReference>
<dbReference type="PANTHER" id="PTHR38032">
    <property type="entry name" value="POLYMERASE-RELATED"/>
    <property type="match status" value="1"/>
</dbReference>
<feature type="coiled-coil region" evidence="1">
    <location>
        <begin position="417"/>
        <end position="451"/>
    </location>
</feature>
<accession>A0A498RB19</accession>
<evidence type="ECO:0000313" key="3">
    <source>
        <dbReference type="EMBL" id="VBB08067.1"/>
    </source>
</evidence>
<name>A0A498RB19_9FIRM</name>
<dbReference type="Proteomes" id="UP000277811">
    <property type="component" value="Unassembled WGS sequence"/>
</dbReference>
<dbReference type="EMBL" id="UPPP01000083">
    <property type="protein sequence ID" value="VBB08067.1"/>
    <property type="molecule type" value="Genomic_DNA"/>
</dbReference>
<dbReference type="Pfam" id="PF20250">
    <property type="entry name" value="FapA_N"/>
    <property type="match status" value="1"/>
</dbReference>
<dbReference type="InterPro" id="IPR005646">
    <property type="entry name" value="FapA"/>
</dbReference>
<feature type="domain" description="Flagellar Assembly Protein A N-terminal region" evidence="2">
    <location>
        <begin position="93"/>
        <end position="263"/>
    </location>
</feature>
<proteinExistence type="predicted"/>
<keyword evidence="4" id="KW-1185">Reference proteome</keyword>
<evidence type="ECO:0000256" key="1">
    <source>
        <dbReference type="SAM" id="Coils"/>
    </source>
</evidence>
<sequence>MTDSERILENIQEQAANLDGYFQISVKDTGVYLSVFPPQGQGHPVKEASIIQELRNREVENFEYSALIRVIRDAAGTEIKIAEPPGPAPEPEFQILVARDRMEASIQIDMPKGCRKVSLEEVQEKIKNSGVTYGIDESLLQKALERPGVRIVFARGQQPVNGKDGYIHYYIDRENKGRPVELDDGSGKVDFKNLNMFITVRQGETIAQKVSPAPGVDGIDVLGQPVAAKVGKDILPPLGKNVEMTEQKDIVALMPGQVVIVNNKINVIPVIEIKGDVDLSTGNIEFVGNVVVRGSVQAGFTIKAEGNVEIYGTVSGGTVTGKTVVVRMGVQGMQSGSIRAVEDVVAKFIENATVYAGRDVIVNEVILHSRINAGKKVIVEGRRGLIAGGKVMAGEEIRAKMVGTHMAVNTDLEVGVNPELREEYQQIRQEMKKAQFTLEQTQKALAILRNTEQSKLPKEKQEMLLKLTKSQFHLVGQTEAMRNRTMEIELAFEEMKYGRIRVAETIYPGTKIVIGTQIKPIREPLKFVSLHAEDGEIKIGSFK</sequence>
<dbReference type="InterPro" id="IPR046865">
    <property type="entry name" value="FapA_b_solenoid"/>
</dbReference>
<dbReference type="SUPFAM" id="SSF63848">
    <property type="entry name" value="Cell-division inhibitor MinC, C-terminal domain"/>
    <property type="match status" value="1"/>
</dbReference>
<evidence type="ECO:0000313" key="4">
    <source>
        <dbReference type="Proteomes" id="UP000277811"/>
    </source>
</evidence>
<organism evidence="3 4">
    <name type="scientific">Lucifera butyrica</name>
    <dbReference type="NCBI Taxonomy" id="1351585"/>
    <lineage>
        <taxon>Bacteria</taxon>
        <taxon>Bacillati</taxon>
        <taxon>Bacillota</taxon>
        <taxon>Negativicutes</taxon>
        <taxon>Veillonellales</taxon>
        <taxon>Veillonellaceae</taxon>
        <taxon>Lucifera</taxon>
    </lineage>
</organism>
<protein>
    <recommendedName>
        <fullName evidence="2">Flagellar Assembly Protein A N-terminal region domain-containing protein</fullName>
    </recommendedName>
</protein>
<dbReference type="InterPro" id="IPR036145">
    <property type="entry name" value="MinC_C_sf"/>
</dbReference>
<evidence type="ECO:0000259" key="2">
    <source>
        <dbReference type="Pfam" id="PF20250"/>
    </source>
</evidence>
<reference evidence="3 4" key="1">
    <citation type="submission" date="2018-06" db="EMBL/GenBank/DDBJ databases">
        <authorList>
            <person name="Strepis N."/>
        </authorList>
    </citation>
    <scope>NUCLEOTIDE SEQUENCE [LARGE SCALE GENOMIC DNA]</scope>
    <source>
        <strain evidence="3">LUCI</strain>
    </source>
</reference>
<dbReference type="RefSeq" id="WP_122628978.1">
    <property type="nucleotide sequence ID" value="NZ_UPPP01000083.1"/>
</dbReference>
<keyword evidence="1" id="KW-0175">Coiled coil</keyword>
<dbReference type="OrthoDB" id="9816426at2"/>
<dbReference type="PANTHER" id="PTHR38032:SF1">
    <property type="entry name" value="RNA-BINDING PROTEIN KHPB N-TERMINAL DOMAIN-CONTAINING PROTEIN"/>
    <property type="match status" value="1"/>
</dbReference>
<dbReference type="GO" id="GO:0000902">
    <property type="term" value="P:cell morphogenesis"/>
    <property type="evidence" value="ECO:0007669"/>
    <property type="project" value="InterPro"/>
</dbReference>
<dbReference type="InterPro" id="IPR046866">
    <property type="entry name" value="FapA_N"/>
</dbReference>